<reference evidence="1" key="1">
    <citation type="submission" date="2016-12" db="EMBL/GenBank/DDBJ databases">
        <title>The genomes of Aspergillus section Nigri reveals drivers in fungal speciation.</title>
        <authorList>
            <consortium name="DOE Joint Genome Institute"/>
            <person name="Vesth T.C."/>
            <person name="Nybo J."/>
            <person name="Theobald S."/>
            <person name="Brandl J."/>
            <person name="Frisvad J.C."/>
            <person name="Nielsen K.F."/>
            <person name="Lyhne E.K."/>
            <person name="Kogle M.E."/>
            <person name="Kuo A."/>
            <person name="Riley R."/>
            <person name="Clum A."/>
            <person name="Nolan M."/>
            <person name="Lipzen A."/>
            <person name="Salamov A."/>
            <person name="Henrissat B."/>
            <person name="Wiebenga A."/>
            <person name="De Vries R.P."/>
            <person name="Grigoriev I.V."/>
            <person name="Mortensen U.H."/>
            <person name="Andersen M.R."/>
            <person name="Baker S.E."/>
        </authorList>
    </citation>
    <scope>NUCLEOTIDE SEQUENCE [LARGE SCALE GENOMIC DNA]</scope>
    <source>
        <strain evidence="1">CBS 115656</strain>
    </source>
</reference>
<proteinExistence type="predicted"/>
<name>A0A318YU31_ASPNB</name>
<dbReference type="RefSeq" id="XP_025483803.1">
    <property type="nucleotide sequence ID" value="XM_025626536.1"/>
</dbReference>
<evidence type="ECO:0000313" key="2">
    <source>
        <dbReference type="Proteomes" id="UP000247647"/>
    </source>
</evidence>
<dbReference type="OrthoDB" id="4467197at2759"/>
<protein>
    <submittedName>
        <fullName evidence="1">Uncharacterized protein</fullName>
    </submittedName>
</protein>
<accession>A0A318YU31</accession>
<dbReference type="GeneID" id="37128992"/>
<keyword evidence="2" id="KW-1185">Reference proteome</keyword>
<organism evidence="1 2">
    <name type="scientific">Aspergillus neoniger (strain CBS 115656)</name>
    <dbReference type="NCBI Taxonomy" id="1448310"/>
    <lineage>
        <taxon>Eukaryota</taxon>
        <taxon>Fungi</taxon>
        <taxon>Dikarya</taxon>
        <taxon>Ascomycota</taxon>
        <taxon>Pezizomycotina</taxon>
        <taxon>Eurotiomycetes</taxon>
        <taxon>Eurotiomycetidae</taxon>
        <taxon>Eurotiales</taxon>
        <taxon>Aspergillaceae</taxon>
        <taxon>Aspergillus</taxon>
        <taxon>Aspergillus subgen. Circumdati</taxon>
    </lineage>
</organism>
<gene>
    <name evidence="1" type="ORF">BO87DRAFT_412931</name>
</gene>
<dbReference type="AlphaFoldDB" id="A0A318YU31"/>
<dbReference type="Proteomes" id="UP000247647">
    <property type="component" value="Unassembled WGS sequence"/>
</dbReference>
<sequence>MTPPHCPNCGCFKRYNTEESDCTHCIKRSIDCVNPPGECKPGRRREHCAEQSSSNILSTPAPADFINHHPASHLSSPIIERSILAQTPSEYEPEEQPEPLLYSSWDPESATKSPVQARTSIQSNAYSEYPTEYLLSSGPAAGSDSKYLHGYHSGPFQGYAECINKSREETVEPTNPDPQNAADPTGANDTLSCAGFVYMLEHYTNYRPEVDIIVRTTEHSINVVGRLLEAEEENRSLTLLMLTYTTLAHIVTLYESVVAQMPLPVFEATSASTGGMPALKYRLQEETDKLADDLREQIGQCSQLVGILHTRLINPSDPISTYRRLTHALQIRLQSLLGRSLTFGSAPSDSCTN</sequence>
<evidence type="ECO:0000313" key="1">
    <source>
        <dbReference type="EMBL" id="PYH38325.1"/>
    </source>
</evidence>
<dbReference type="EMBL" id="KZ821448">
    <property type="protein sequence ID" value="PYH38325.1"/>
    <property type="molecule type" value="Genomic_DNA"/>
</dbReference>